<feature type="domain" description="PI3K/PI4K catalytic" evidence="9">
    <location>
        <begin position="273"/>
        <end position="549"/>
    </location>
</feature>
<comment type="caution">
    <text evidence="10">The sequence shown here is derived from an EMBL/GenBank/DDBJ whole genome shotgun (WGS) entry which is preliminary data.</text>
</comment>
<reference evidence="10 11" key="2">
    <citation type="journal article" date="2019" name="G3 (Bethesda)">
        <title>Hybrid Assembly of the Genome of the Entomopathogenic Nematode Steinernema carpocapsae Identifies the X-Chromosome.</title>
        <authorList>
            <person name="Serra L."/>
            <person name="Macchietto M."/>
            <person name="Macias-Munoz A."/>
            <person name="McGill C.J."/>
            <person name="Rodriguez I.M."/>
            <person name="Rodriguez B."/>
            <person name="Murad R."/>
            <person name="Mortazavi A."/>
        </authorList>
    </citation>
    <scope>NUCLEOTIDE SEQUENCE [LARGE SCALE GENOMIC DNA]</scope>
    <source>
        <strain evidence="10 11">ALL</strain>
    </source>
</reference>
<dbReference type="Gene3D" id="3.30.1010.10">
    <property type="entry name" value="Phosphatidylinositol 3-kinase Catalytic Subunit, Chain A, domain 4"/>
    <property type="match status" value="1"/>
</dbReference>
<evidence type="ECO:0000256" key="1">
    <source>
        <dbReference type="ARBA" id="ARBA00004450"/>
    </source>
</evidence>
<name>A0A4U5MVN7_STECR</name>
<gene>
    <name evidence="10" type="ORF">L596_020916</name>
</gene>
<dbReference type="EMBL" id="AZBU02000006">
    <property type="protein sequence ID" value="TKR73623.1"/>
    <property type="molecule type" value="Genomic_DNA"/>
</dbReference>
<keyword evidence="3" id="KW-0808">Transferase</keyword>
<dbReference type="OrthoDB" id="10264149at2759"/>
<dbReference type="Gene3D" id="1.10.1070.11">
    <property type="entry name" value="Phosphatidylinositol 3-/4-kinase, catalytic domain"/>
    <property type="match status" value="1"/>
</dbReference>
<evidence type="ECO:0000256" key="4">
    <source>
        <dbReference type="ARBA" id="ARBA00022777"/>
    </source>
</evidence>
<evidence type="ECO:0000256" key="3">
    <source>
        <dbReference type="ARBA" id="ARBA00022679"/>
    </source>
</evidence>
<dbReference type="Pfam" id="PF00454">
    <property type="entry name" value="PI3_PI4_kinase"/>
    <property type="match status" value="1"/>
</dbReference>
<proteinExistence type="predicted"/>
<dbReference type="SMART" id="SM00146">
    <property type="entry name" value="PI3Kc"/>
    <property type="match status" value="1"/>
</dbReference>
<evidence type="ECO:0000259" key="9">
    <source>
        <dbReference type="PROSITE" id="PS50290"/>
    </source>
</evidence>
<dbReference type="PROSITE" id="PS50290">
    <property type="entry name" value="PI3_4_KINASE_3"/>
    <property type="match status" value="1"/>
</dbReference>
<dbReference type="PANTHER" id="PTHR10048:SF22">
    <property type="entry name" value="PHOSPHATIDYLINOSITOL 4-KINASE BETA"/>
    <property type="match status" value="1"/>
</dbReference>
<dbReference type="Pfam" id="PF21245">
    <property type="entry name" value="PI4KB-PIK1_PIK"/>
    <property type="match status" value="1"/>
</dbReference>
<sequence length="564" mass="64048">MGNRMSSLATSFLRNQCPQQRLAQGSGDESCGLVQDSNIPSACMDNYYTSFSLEGRMVMLIGGVNDGVKLFGEMLFAYPFQDVDFYLPQLVNIYLKRPEASSLLDHYFVVRCLECPEFANELRWLLAAYGCEKSFELTPKKALTIGQKFSTEKVPEQTQEEFINSLLAIGRNLKNIHTKEERTHKLKLGLEALNRSLPADVWVPLYAGEMKHSVLRIPEDCGCVLNSKNKAPYCIYVEVLREQSGEIGDSRTSTESKQMLHTPDDPSASVMSEPWHEKVARIRAESPYGSDPRWYLLPVIVKTGDDLRQELLAYQFLTVLQDIWKDENLRLTLRPYKIVVCSEDSGMIEPIVNACSLHQIKRNLILHNPGRKTPPTLVTHFVYNFGHIDSESFQDAQVNFVRSCAAYCLACYLLQVKDRHNGNILMDAEGHIIHIDFGFILSTSPQNLGFENSPFKLTSELVEVMGGEQGDMFLYFKALLLKGLIAAQKHYRRLVSLVEIQMMGSKLPCFQAGKSTLEQLEQRFLLNESQDKLLKVVDSMVDTCLDSFRTRCYDTFQYLTNGIL</sequence>
<keyword evidence="4" id="KW-0418">Kinase</keyword>
<dbReference type="PROSITE" id="PS00916">
    <property type="entry name" value="PI3_4_KINASE_2"/>
    <property type="match status" value="1"/>
</dbReference>
<evidence type="ECO:0000256" key="5">
    <source>
        <dbReference type="ARBA" id="ARBA00036767"/>
    </source>
</evidence>
<accession>A0A4U5MVN7</accession>
<dbReference type="PANTHER" id="PTHR10048">
    <property type="entry name" value="PHOSPHATIDYLINOSITOL KINASE"/>
    <property type="match status" value="1"/>
</dbReference>
<comment type="catalytic activity">
    <reaction evidence="5">
        <text>a 1,2-diacyl-sn-glycero-3-phospho-(1D-myo-inositol) + ATP = a 1,2-diacyl-sn-glycero-3-phospho-(1D-myo-inositol 4-phosphate) + ADP + H(+)</text>
        <dbReference type="Rhea" id="RHEA:19877"/>
        <dbReference type="ChEBI" id="CHEBI:15378"/>
        <dbReference type="ChEBI" id="CHEBI:30616"/>
        <dbReference type="ChEBI" id="CHEBI:57880"/>
        <dbReference type="ChEBI" id="CHEBI:58178"/>
        <dbReference type="ChEBI" id="CHEBI:456216"/>
        <dbReference type="EC" id="2.7.1.67"/>
    </reaction>
    <physiologicalReaction direction="left-to-right" evidence="5">
        <dbReference type="Rhea" id="RHEA:19878"/>
    </physiologicalReaction>
</comment>
<dbReference type="InterPro" id="IPR049160">
    <property type="entry name" value="PI4KB-PIK1_PIK"/>
</dbReference>
<comment type="subcellular location">
    <subcellularLocation>
        <location evidence="1">Mitochondrion outer membrane</location>
        <topology evidence="1">Peripheral membrane protein</topology>
    </subcellularLocation>
    <subcellularLocation>
        <location evidence="6">Rough endoplasmic reticulum membrane</location>
        <topology evidence="6">Peripheral membrane protein</topology>
    </subcellularLocation>
</comment>
<dbReference type="InterPro" id="IPR018936">
    <property type="entry name" value="PI3/4_kinase_CS"/>
</dbReference>
<dbReference type="GO" id="GO:0048015">
    <property type="term" value="P:phosphatidylinositol-mediated signaling"/>
    <property type="evidence" value="ECO:0007669"/>
    <property type="project" value="TreeGrafter"/>
</dbReference>
<dbReference type="InterPro" id="IPR000403">
    <property type="entry name" value="PI3/4_kinase_cat_dom"/>
</dbReference>
<evidence type="ECO:0000256" key="6">
    <source>
        <dbReference type="ARBA" id="ARBA00037860"/>
    </source>
</evidence>
<dbReference type="GO" id="GO:0005741">
    <property type="term" value="C:mitochondrial outer membrane"/>
    <property type="evidence" value="ECO:0007669"/>
    <property type="project" value="UniProtKB-SubCell"/>
</dbReference>
<dbReference type="Proteomes" id="UP000298663">
    <property type="component" value="Unassembled WGS sequence"/>
</dbReference>
<evidence type="ECO:0000313" key="10">
    <source>
        <dbReference type="EMBL" id="TKR73623.1"/>
    </source>
</evidence>
<protein>
    <recommendedName>
        <fullName evidence="7">Phosphatidylinositol 4-kinase beta</fullName>
        <ecNumber evidence="2">2.7.1.67</ecNumber>
    </recommendedName>
</protein>
<dbReference type="InterPro" id="IPR015433">
    <property type="entry name" value="PI3/4_kinase"/>
</dbReference>
<dbReference type="AlphaFoldDB" id="A0A4U5MVN7"/>
<evidence type="ECO:0000256" key="2">
    <source>
        <dbReference type="ARBA" id="ARBA00012169"/>
    </source>
</evidence>
<dbReference type="SUPFAM" id="SSF56112">
    <property type="entry name" value="Protein kinase-like (PK-like)"/>
    <property type="match status" value="1"/>
</dbReference>
<dbReference type="FunFam" id="1.10.1070.11:FF:000016">
    <property type="entry name" value="PIK1p Phosphatidylinositol 4-kinase"/>
    <property type="match status" value="1"/>
</dbReference>
<feature type="region of interest" description="Disordered" evidence="8">
    <location>
        <begin position="247"/>
        <end position="272"/>
    </location>
</feature>
<dbReference type="GO" id="GO:0004430">
    <property type="term" value="F:1-phosphatidylinositol 4-kinase activity"/>
    <property type="evidence" value="ECO:0007669"/>
    <property type="project" value="UniProtKB-EC"/>
</dbReference>
<evidence type="ECO:0000256" key="7">
    <source>
        <dbReference type="ARBA" id="ARBA00039877"/>
    </source>
</evidence>
<dbReference type="PROSITE" id="PS00915">
    <property type="entry name" value="PI3_4_KINASE_1"/>
    <property type="match status" value="1"/>
</dbReference>
<keyword evidence="11" id="KW-1185">Reference proteome</keyword>
<evidence type="ECO:0000256" key="8">
    <source>
        <dbReference type="SAM" id="MobiDB-lite"/>
    </source>
</evidence>
<dbReference type="GO" id="GO:0030867">
    <property type="term" value="C:rough endoplasmic reticulum membrane"/>
    <property type="evidence" value="ECO:0007669"/>
    <property type="project" value="UniProtKB-SubCell"/>
</dbReference>
<evidence type="ECO:0000313" key="11">
    <source>
        <dbReference type="Proteomes" id="UP000298663"/>
    </source>
</evidence>
<dbReference type="CDD" id="cd05168">
    <property type="entry name" value="PI4Kc_III_beta"/>
    <property type="match status" value="1"/>
</dbReference>
<dbReference type="STRING" id="34508.A0A4U5MVN7"/>
<dbReference type="GO" id="GO:0046854">
    <property type="term" value="P:phosphatidylinositol phosphate biosynthetic process"/>
    <property type="evidence" value="ECO:0007669"/>
    <property type="project" value="InterPro"/>
</dbReference>
<dbReference type="InterPro" id="IPR057754">
    <property type="entry name" value="PI4-kinase_beta/PIK1_cat"/>
</dbReference>
<organism evidence="10 11">
    <name type="scientific">Steinernema carpocapsae</name>
    <name type="common">Entomopathogenic nematode</name>
    <dbReference type="NCBI Taxonomy" id="34508"/>
    <lineage>
        <taxon>Eukaryota</taxon>
        <taxon>Metazoa</taxon>
        <taxon>Ecdysozoa</taxon>
        <taxon>Nematoda</taxon>
        <taxon>Chromadorea</taxon>
        <taxon>Rhabditida</taxon>
        <taxon>Tylenchina</taxon>
        <taxon>Panagrolaimomorpha</taxon>
        <taxon>Strongyloidoidea</taxon>
        <taxon>Steinernematidae</taxon>
        <taxon>Steinernema</taxon>
    </lineage>
</organism>
<dbReference type="EC" id="2.7.1.67" evidence="2"/>
<dbReference type="InterPro" id="IPR011009">
    <property type="entry name" value="Kinase-like_dom_sf"/>
</dbReference>
<reference evidence="10 11" key="1">
    <citation type="journal article" date="2015" name="Genome Biol.">
        <title>Comparative genomics of Steinernema reveals deeply conserved gene regulatory networks.</title>
        <authorList>
            <person name="Dillman A.R."/>
            <person name="Macchietto M."/>
            <person name="Porter C.F."/>
            <person name="Rogers A."/>
            <person name="Williams B."/>
            <person name="Antoshechkin I."/>
            <person name="Lee M.M."/>
            <person name="Goodwin Z."/>
            <person name="Lu X."/>
            <person name="Lewis E.E."/>
            <person name="Goodrich-Blair H."/>
            <person name="Stock S.P."/>
            <person name="Adams B.J."/>
            <person name="Sternberg P.W."/>
            <person name="Mortazavi A."/>
        </authorList>
    </citation>
    <scope>NUCLEOTIDE SEQUENCE [LARGE SCALE GENOMIC DNA]</scope>
    <source>
        <strain evidence="10 11">ALL</strain>
    </source>
</reference>
<dbReference type="InterPro" id="IPR036940">
    <property type="entry name" value="PI3/4_kinase_cat_sf"/>
</dbReference>